<organism evidence="6 7">
    <name type="scientific">Novosphingobium chloroacetimidivorans</name>
    <dbReference type="NCBI Taxonomy" id="1428314"/>
    <lineage>
        <taxon>Bacteria</taxon>
        <taxon>Pseudomonadati</taxon>
        <taxon>Pseudomonadota</taxon>
        <taxon>Alphaproteobacteria</taxon>
        <taxon>Sphingomonadales</taxon>
        <taxon>Sphingomonadaceae</taxon>
        <taxon>Novosphingobium</taxon>
    </lineage>
</organism>
<dbReference type="GO" id="GO:0043565">
    <property type="term" value="F:sequence-specific DNA binding"/>
    <property type="evidence" value="ECO:0007669"/>
    <property type="project" value="TreeGrafter"/>
</dbReference>
<dbReference type="InterPro" id="IPR005119">
    <property type="entry name" value="LysR_subst-bd"/>
</dbReference>
<comment type="similarity">
    <text evidence="1">Belongs to the LysR transcriptional regulatory family.</text>
</comment>
<evidence type="ECO:0000256" key="3">
    <source>
        <dbReference type="ARBA" id="ARBA00023125"/>
    </source>
</evidence>
<dbReference type="EMBL" id="JACHLR010000007">
    <property type="protein sequence ID" value="MBB4858612.1"/>
    <property type="molecule type" value="Genomic_DNA"/>
</dbReference>
<reference evidence="6 7" key="1">
    <citation type="submission" date="2020-08" db="EMBL/GenBank/DDBJ databases">
        <title>Functional genomics of gut bacteria from endangered species of beetles.</title>
        <authorList>
            <person name="Carlos-Shanley C."/>
        </authorList>
    </citation>
    <scope>NUCLEOTIDE SEQUENCE [LARGE SCALE GENOMIC DNA]</scope>
    <source>
        <strain evidence="6 7">S00245</strain>
    </source>
</reference>
<protein>
    <submittedName>
        <fullName evidence="6">DNA-binding transcriptional LysR family regulator</fullName>
    </submittedName>
</protein>
<dbReference type="Gene3D" id="1.10.10.10">
    <property type="entry name" value="Winged helix-like DNA-binding domain superfamily/Winged helix DNA-binding domain"/>
    <property type="match status" value="1"/>
</dbReference>
<gene>
    <name evidence="6" type="ORF">HNO88_001938</name>
</gene>
<dbReference type="SUPFAM" id="SSF46785">
    <property type="entry name" value="Winged helix' DNA-binding domain"/>
    <property type="match status" value="1"/>
</dbReference>
<dbReference type="PROSITE" id="PS50931">
    <property type="entry name" value="HTH_LYSR"/>
    <property type="match status" value="1"/>
</dbReference>
<sequence>MTEDQGAISETIAEPPAETALPPFASLRAFEAVFRFGGIRKAAAQLGLHHAVVSRHVQQLEAWLGGPLVARSGNRLALTEDGERFHARVAAAFAELQGATEDFTGQRRMRPFRLWCVPGLSIQWLSAQLADFEDANRQFRVELKPTEVPANLGTHEADADIRYYRDDDPVPPGGRGLRCHELARPPVIAVASPAVATTLGSSGAIDWRTLPFLHEENDHEWRAWLRLNGLNPTDRLEGPLCWQAHLTIAAARQGRGVALATRFLVDTDLKQGTLVPVEIPQTRPVALGGYVLVAREDRWSDPVLLALRKFLSDRARSLA</sequence>
<evidence type="ECO:0000313" key="6">
    <source>
        <dbReference type="EMBL" id="MBB4858612.1"/>
    </source>
</evidence>
<dbReference type="GO" id="GO:0003700">
    <property type="term" value="F:DNA-binding transcription factor activity"/>
    <property type="evidence" value="ECO:0007669"/>
    <property type="project" value="InterPro"/>
</dbReference>
<keyword evidence="7" id="KW-1185">Reference proteome</keyword>
<dbReference type="RefSeq" id="WP_184244447.1">
    <property type="nucleotide sequence ID" value="NZ_JACHLR010000007.1"/>
</dbReference>
<comment type="caution">
    <text evidence="6">The sequence shown here is derived from an EMBL/GenBank/DDBJ whole genome shotgun (WGS) entry which is preliminary data.</text>
</comment>
<dbReference type="GO" id="GO:0006351">
    <property type="term" value="P:DNA-templated transcription"/>
    <property type="evidence" value="ECO:0007669"/>
    <property type="project" value="TreeGrafter"/>
</dbReference>
<dbReference type="PANTHER" id="PTHR30537:SF74">
    <property type="entry name" value="HTH-TYPE TRANSCRIPTIONAL REGULATOR TRPI"/>
    <property type="match status" value="1"/>
</dbReference>
<keyword evidence="2" id="KW-0805">Transcription regulation</keyword>
<dbReference type="InterPro" id="IPR036390">
    <property type="entry name" value="WH_DNA-bd_sf"/>
</dbReference>
<evidence type="ECO:0000313" key="7">
    <source>
        <dbReference type="Proteomes" id="UP000555448"/>
    </source>
</evidence>
<keyword evidence="4" id="KW-0804">Transcription</keyword>
<name>A0A7W7K9B1_9SPHN</name>
<dbReference type="Gene3D" id="3.40.190.10">
    <property type="entry name" value="Periplasmic binding protein-like II"/>
    <property type="match status" value="2"/>
</dbReference>
<dbReference type="Pfam" id="PF03466">
    <property type="entry name" value="LysR_substrate"/>
    <property type="match status" value="1"/>
</dbReference>
<evidence type="ECO:0000256" key="1">
    <source>
        <dbReference type="ARBA" id="ARBA00009437"/>
    </source>
</evidence>
<evidence type="ECO:0000256" key="4">
    <source>
        <dbReference type="ARBA" id="ARBA00023163"/>
    </source>
</evidence>
<dbReference type="AlphaFoldDB" id="A0A7W7K9B1"/>
<dbReference type="Proteomes" id="UP000555448">
    <property type="component" value="Unassembled WGS sequence"/>
</dbReference>
<feature type="domain" description="HTH lysR-type" evidence="5">
    <location>
        <begin position="22"/>
        <end position="79"/>
    </location>
</feature>
<dbReference type="InterPro" id="IPR058163">
    <property type="entry name" value="LysR-type_TF_proteobact-type"/>
</dbReference>
<dbReference type="InterPro" id="IPR000847">
    <property type="entry name" value="LysR_HTH_N"/>
</dbReference>
<keyword evidence="3 6" id="KW-0238">DNA-binding</keyword>
<dbReference type="Pfam" id="PF00126">
    <property type="entry name" value="HTH_1"/>
    <property type="match status" value="1"/>
</dbReference>
<dbReference type="InterPro" id="IPR036388">
    <property type="entry name" value="WH-like_DNA-bd_sf"/>
</dbReference>
<evidence type="ECO:0000256" key="2">
    <source>
        <dbReference type="ARBA" id="ARBA00023015"/>
    </source>
</evidence>
<proteinExistence type="inferred from homology"/>
<dbReference type="PANTHER" id="PTHR30537">
    <property type="entry name" value="HTH-TYPE TRANSCRIPTIONAL REGULATOR"/>
    <property type="match status" value="1"/>
</dbReference>
<evidence type="ECO:0000259" key="5">
    <source>
        <dbReference type="PROSITE" id="PS50931"/>
    </source>
</evidence>
<dbReference type="SUPFAM" id="SSF53850">
    <property type="entry name" value="Periplasmic binding protein-like II"/>
    <property type="match status" value="1"/>
</dbReference>
<accession>A0A7W7K9B1</accession>